<sequence length="346" mass="37498">MASLLRTSLAQSRSLQATASSSRTTLDWTATRHYASSTSSSSKGPGQSSARPTPPPPAPRPTPPPAQQRPPQASGAPPPPQKKPLSQSSVASEQDKLPLPWLSRPLGVPIKPLSAASAAALPKRSSKERAQDYLSGGRQKERENIVKSATKGYFHDFHSLKAHGGKTWRAPATMIREDRALWFPQVSGTCLADRTTKDTVEMTAGKVSVIALLNSRISEEHTKSFFSPTLDLYSSHPNFQLLQVNLQPNLLKHYLISLFLSSLRSQIPEPLQKGYLLTKLDLDNPSAGHGRVHREDMGMANKHVGYTYLVDQNGKIRWAGGGFAEKGEREALLACTGVLLGRGSGA</sequence>
<feature type="compositionally biased region" description="Low complexity" evidence="1">
    <location>
        <begin position="36"/>
        <end position="51"/>
    </location>
</feature>
<dbReference type="GeneID" id="37016976"/>
<dbReference type="InterPro" id="IPR007849">
    <property type="entry name" value="ATP10"/>
</dbReference>
<keyword evidence="3" id="KW-1185">Reference proteome</keyword>
<evidence type="ECO:0000313" key="3">
    <source>
        <dbReference type="Proteomes" id="UP000245942"/>
    </source>
</evidence>
<feature type="compositionally biased region" description="Pro residues" evidence="1">
    <location>
        <begin position="52"/>
        <end position="68"/>
    </location>
</feature>
<evidence type="ECO:0000256" key="1">
    <source>
        <dbReference type="SAM" id="MobiDB-lite"/>
    </source>
</evidence>
<dbReference type="PANTHER" id="PTHR28106:SF1">
    <property type="entry name" value="MITOCHONDRIAL ATPASE COMPLEX SUBUNIT ATP10"/>
    <property type="match status" value="1"/>
</dbReference>
<feature type="region of interest" description="Disordered" evidence="1">
    <location>
        <begin position="117"/>
        <end position="139"/>
    </location>
</feature>
<dbReference type="EMBL" id="KZ819331">
    <property type="protein sequence ID" value="PWN19422.1"/>
    <property type="molecule type" value="Genomic_DNA"/>
</dbReference>
<dbReference type="OrthoDB" id="17089at2759"/>
<gene>
    <name evidence="2" type="ORF">BCV69DRAFT_38659</name>
</gene>
<dbReference type="Pfam" id="PF05176">
    <property type="entry name" value="ATP-synt_10"/>
    <property type="match status" value="1"/>
</dbReference>
<feature type="compositionally biased region" description="Polar residues" evidence="1">
    <location>
        <begin position="1"/>
        <end position="28"/>
    </location>
</feature>
<dbReference type="Proteomes" id="UP000245942">
    <property type="component" value="Unassembled WGS sequence"/>
</dbReference>
<dbReference type="STRING" id="1684307.A0A316U239"/>
<dbReference type="AlphaFoldDB" id="A0A316U239"/>
<reference evidence="2 3" key="1">
    <citation type="journal article" date="2018" name="Mol. Biol. Evol.">
        <title>Broad Genomic Sampling Reveals a Smut Pathogenic Ancestry of the Fungal Clade Ustilaginomycotina.</title>
        <authorList>
            <person name="Kijpornyongpan T."/>
            <person name="Mondo S.J."/>
            <person name="Barry K."/>
            <person name="Sandor L."/>
            <person name="Lee J."/>
            <person name="Lipzen A."/>
            <person name="Pangilinan J."/>
            <person name="LaButti K."/>
            <person name="Hainaut M."/>
            <person name="Henrissat B."/>
            <person name="Grigoriev I.V."/>
            <person name="Spatafora J.W."/>
            <person name="Aime M.C."/>
        </authorList>
    </citation>
    <scope>NUCLEOTIDE SEQUENCE [LARGE SCALE GENOMIC DNA]</scope>
    <source>
        <strain evidence="2 3">MCA 4718</strain>
    </source>
</reference>
<proteinExistence type="predicted"/>
<protein>
    <submittedName>
        <fullName evidence="2">Uncharacterized protein</fullName>
    </submittedName>
</protein>
<feature type="region of interest" description="Disordered" evidence="1">
    <location>
        <begin position="1"/>
        <end position="95"/>
    </location>
</feature>
<dbReference type="GO" id="GO:0033615">
    <property type="term" value="P:mitochondrial proton-transporting ATP synthase complex assembly"/>
    <property type="evidence" value="ECO:0007669"/>
    <property type="project" value="TreeGrafter"/>
</dbReference>
<organism evidence="2 3">
    <name type="scientific">Pseudomicrostroma glucosiphilum</name>
    <dbReference type="NCBI Taxonomy" id="1684307"/>
    <lineage>
        <taxon>Eukaryota</taxon>
        <taxon>Fungi</taxon>
        <taxon>Dikarya</taxon>
        <taxon>Basidiomycota</taxon>
        <taxon>Ustilaginomycotina</taxon>
        <taxon>Exobasidiomycetes</taxon>
        <taxon>Microstromatales</taxon>
        <taxon>Microstromatales incertae sedis</taxon>
        <taxon>Pseudomicrostroma</taxon>
    </lineage>
</organism>
<accession>A0A316U239</accession>
<dbReference type="RefSeq" id="XP_025346582.1">
    <property type="nucleotide sequence ID" value="XM_025495242.1"/>
</dbReference>
<evidence type="ECO:0000313" key="2">
    <source>
        <dbReference type="EMBL" id="PWN19422.1"/>
    </source>
</evidence>
<dbReference type="PANTHER" id="PTHR28106">
    <property type="entry name" value="MITOCHONDRIAL ATPASE COMPLEX SUBUNIT ATP10"/>
    <property type="match status" value="1"/>
</dbReference>
<name>A0A316U239_9BASI</name>
<dbReference type="GO" id="GO:0005743">
    <property type="term" value="C:mitochondrial inner membrane"/>
    <property type="evidence" value="ECO:0007669"/>
    <property type="project" value="TreeGrafter"/>
</dbReference>